<accession>A0ABX3W0Y0</accession>
<keyword evidence="1" id="KW-0812">Transmembrane</keyword>
<feature type="transmembrane region" description="Helical" evidence="1">
    <location>
        <begin position="141"/>
        <end position="165"/>
    </location>
</feature>
<sequence>MAVGMIPDFVLDEKCVSQQHPWSVFDAATANGQLAGVLAGFMLISITTLLTVWREDLETAESAVVYLGLGVIVLGLDAYLFGAVAAIRPVQNSHDFQQVCAKAWVEYMPGVGLMGVGAALLLAGLAWIIARHDWAGHNTRFTVRVTLAALFVIIGPLALLAWHSINFIDEMHGELAEVDTATQDFGAAVVWIFFAACIVTVLWVLINIARGGQSPVTSQWARIVISAGVAIYLAEALGFTVLYPWLQSAPPIFFFGAGIFLCIVGPSIIFVSVALAMPGRRSAASAGAEERT</sequence>
<protein>
    <recommendedName>
        <fullName evidence="4">Integral membrane protein</fullName>
    </recommendedName>
</protein>
<dbReference type="EMBL" id="LQPY01000033">
    <property type="protein sequence ID" value="ORX01243.1"/>
    <property type="molecule type" value="Genomic_DNA"/>
</dbReference>
<feature type="transmembrane region" description="Helical" evidence="1">
    <location>
        <begin position="107"/>
        <end position="129"/>
    </location>
</feature>
<evidence type="ECO:0008006" key="4">
    <source>
        <dbReference type="Google" id="ProtNLM"/>
    </source>
</evidence>
<evidence type="ECO:0000313" key="2">
    <source>
        <dbReference type="EMBL" id="ORX01243.1"/>
    </source>
</evidence>
<feature type="transmembrane region" description="Helical" evidence="1">
    <location>
        <begin position="252"/>
        <end position="276"/>
    </location>
</feature>
<comment type="caution">
    <text evidence="2">The sequence shown here is derived from an EMBL/GenBank/DDBJ whole genome shotgun (WGS) entry which is preliminary data.</text>
</comment>
<name>A0ABX3W0Y0_9MYCO</name>
<feature type="transmembrane region" description="Helical" evidence="1">
    <location>
        <begin position="34"/>
        <end position="53"/>
    </location>
</feature>
<keyword evidence="1" id="KW-1133">Transmembrane helix</keyword>
<evidence type="ECO:0000313" key="3">
    <source>
        <dbReference type="Proteomes" id="UP000193710"/>
    </source>
</evidence>
<reference evidence="2 3" key="1">
    <citation type="submission" date="2016-01" db="EMBL/GenBank/DDBJ databases">
        <title>The new phylogeny of the genus Mycobacterium.</title>
        <authorList>
            <person name="Tarcisio F."/>
            <person name="Conor M."/>
            <person name="Antonella G."/>
            <person name="Elisabetta G."/>
            <person name="Giulia F.S."/>
            <person name="Sara T."/>
            <person name="Anna F."/>
            <person name="Clotilde B."/>
            <person name="Roberto B."/>
            <person name="Veronica D.S."/>
            <person name="Fabio R."/>
            <person name="Monica P."/>
            <person name="Olivier J."/>
            <person name="Enrico T."/>
            <person name="Nicola S."/>
        </authorList>
    </citation>
    <scope>NUCLEOTIDE SEQUENCE [LARGE SCALE GENOMIC DNA]</scope>
    <source>
        <strain evidence="2 3">DSM 44626</strain>
    </source>
</reference>
<keyword evidence="3" id="KW-1185">Reference proteome</keyword>
<evidence type="ECO:0000256" key="1">
    <source>
        <dbReference type="SAM" id="Phobius"/>
    </source>
</evidence>
<feature type="transmembrane region" description="Helical" evidence="1">
    <location>
        <begin position="65"/>
        <end position="87"/>
    </location>
</feature>
<organism evidence="2 3">
    <name type="scientific">Mycobacterium triplex</name>
    <dbReference type="NCBI Taxonomy" id="47839"/>
    <lineage>
        <taxon>Bacteria</taxon>
        <taxon>Bacillati</taxon>
        <taxon>Actinomycetota</taxon>
        <taxon>Actinomycetes</taxon>
        <taxon>Mycobacteriales</taxon>
        <taxon>Mycobacteriaceae</taxon>
        <taxon>Mycobacterium</taxon>
        <taxon>Mycobacterium simiae complex</taxon>
    </lineage>
</organism>
<gene>
    <name evidence="2" type="ORF">AWC29_24370</name>
</gene>
<dbReference type="Proteomes" id="UP000193710">
    <property type="component" value="Unassembled WGS sequence"/>
</dbReference>
<dbReference type="RefSeq" id="WP_036466616.1">
    <property type="nucleotide sequence ID" value="NZ_HG964446.1"/>
</dbReference>
<feature type="transmembrane region" description="Helical" evidence="1">
    <location>
        <begin position="220"/>
        <end position="246"/>
    </location>
</feature>
<keyword evidence="1" id="KW-0472">Membrane</keyword>
<feature type="transmembrane region" description="Helical" evidence="1">
    <location>
        <begin position="185"/>
        <end position="208"/>
    </location>
</feature>
<proteinExistence type="predicted"/>